<organism evidence="1 2">
    <name type="scientific">Protopolystoma xenopodis</name>
    <dbReference type="NCBI Taxonomy" id="117903"/>
    <lineage>
        <taxon>Eukaryota</taxon>
        <taxon>Metazoa</taxon>
        <taxon>Spiralia</taxon>
        <taxon>Lophotrochozoa</taxon>
        <taxon>Platyhelminthes</taxon>
        <taxon>Monogenea</taxon>
        <taxon>Polyopisthocotylea</taxon>
        <taxon>Polystomatidea</taxon>
        <taxon>Polystomatidae</taxon>
        <taxon>Protopolystoma</taxon>
    </lineage>
</organism>
<dbReference type="EMBL" id="CAAALY010244199">
    <property type="protein sequence ID" value="VEL32451.1"/>
    <property type="molecule type" value="Genomic_DNA"/>
</dbReference>
<dbReference type="AlphaFoldDB" id="A0A448XAZ1"/>
<dbReference type="Proteomes" id="UP000784294">
    <property type="component" value="Unassembled WGS sequence"/>
</dbReference>
<protein>
    <submittedName>
        <fullName evidence="1">Uncharacterized protein</fullName>
    </submittedName>
</protein>
<accession>A0A448XAZ1</accession>
<evidence type="ECO:0000313" key="1">
    <source>
        <dbReference type="EMBL" id="VEL32451.1"/>
    </source>
</evidence>
<name>A0A448XAZ1_9PLAT</name>
<evidence type="ECO:0000313" key="2">
    <source>
        <dbReference type="Proteomes" id="UP000784294"/>
    </source>
</evidence>
<keyword evidence="2" id="KW-1185">Reference proteome</keyword>
<proteinExistence type="predicted"/>
<gene>
    <name evidence="1" type="ORF">PXEA_LOCUS25891</name>
</gene>
<reference evidence="1" key="1">
    <citation type="submission" date="2018-11" db="EMBL/GenBank/DDBJ databases">
        <authorList>
            <consortium name="Pathogen Informatics"/>
        </authorList>
    </citation>
    <scope>NUCLEOTIDE SEQUENCE</scope>
</reference>
<sequence>MLVAGCWLLVAGCWWLVAGGWPSTRLVFTMLYLAYWHKSPSPQFIYPPRVSACVSTRMQSASCSFDQLADSESRRDQQISFTLKTTRLMLATFSYEHHQVSPFTCWRMFAYTQLVFDIEMLILRLGQYRMKHETGQHDTTRGVTFSGRLLRCGPNCRQNSGTTAKPRLNFTCNLDRNSELTSDGAKDRVQSTFRIGSRYLRNLGLSNASSSDSARLGITNFHST</sequence>
<comment type="caution">
    <text evidence="1">The sequence shown here is derived from an EMBL/GenBank/DDBJ whole genome shotgun (WGS) entry which is preliminary data.</text>
</comment>